<evidence type="ECO:0000259" key="3">
    <source>
        <dbReference type="PROSITE" id="PS51898"/>
    </source>
</evidence>
<name>A0ABV2KL49_9HYPH</name>
<evidence type="ECO:0000256" key="1">
    <source>
        <dbReference type="ARBA" id="ARBA00023125"/>
    </source>
</evidence>
<evidence type="ECO:0000256" key="2">
    <source>
        <dbReference type="ARBA" id="ARBA00023172"/>
    </source>
</evidence>
<evidence type="ECO:0000313" key="4">
    <source>
        <dbReference type="EMBL" id="MET3661811.1"/>
    </source>
</evidence>
<dbReference type="Gene3D" id="1.10.443.10">
    <property type="entry name" value="Intergrase catalytic core"/>
    <property type="match status" value="1"/>
</dbReference>
<evidence type="ECO:0000313" key="5">
    <source>
        <dbReference type="Proteomes" id="UP001549143"/>
    </source>
</evidence>
<dbReference type="Proteomes" id="UP001549143">
    <property type="component" value="Unassembled WGS sequence"/>
</dbReference>
<reference evidence="4 5" key="1">
    <citation type="submission" date="2024-06" db="EMBL/GenBank/DDBJ databases">
        <title>Genomic Encyclopedia of Type Strains, Phase IV (KMG-IV): sequencing the most valuable type-strain genomes for metagenomic binning, comparative biology and taxonomic classification.</title>
        <authorList>
            <person name="Goeker M."/>
        </authorList>
    </citation>
    <scope>NUCLEOTIDE SEQUENCE [LARGE SCALE GENOMIC DNA]</scope>
    <source>
        <strain evidence="4 5">DSM 19730</strain>
    </source>
</reference>
<dbReference type="PROSITE" id="PS51898">
    <property type="entry name" value="TYR_RECOMBINASE"/>
    <property type="match status" value="1"/>
</dbReference>
<feature type="domain" description="Tyr recombinase" evidence="3">
    <location>
        <begin position="213"/>
        <end position="395"/>
    </location>
</feature>
<dbReference type="InterPro" id="IPR002104">
    <property type="entry name" value="Integrase_catalytic"/>
</dbReference>
<dbReference type="InterPro" id="IPR011010">
    <property type="entry name" value="DNA_brk_join_enz"/>
</dbReference>
<dbReference type="EMBL" id="JBEPMN010000007">
    <property type="protein sequence ID" value="MET3661811.1"/>
    <property type="molecule type" value="Genomic_DNA"/>
</dbReference>
<accession>A0ABV2KL49</accession>
<keyword evidence="2" id="KW-0233">DNA recombination</keyword>
<organism evidence="4 5">
    <name type="scientific">Aquamicrobium ahrensii</name>
    <dbReference type="NCBI Taxonomy" id="469551"/>
    <lineage>
        <taxon>Bacteria</taxon>
        <taxon>Pseudomonadati</taxon>
        <taxon>Pseudomonadota</taxon>
        <taxon>Alphaproteobacteria</taxon>
        <taxon>Hyphomicrobiales</taxon>
        <taxon>Phyllobacteriaceae</taxon>
        <taxon>Aquamicrobium</taxon>
    </lineage>
</organism>
<protein>
    <submittedName>
        <fullName evidence="4">Integrase</fullName>
    </submittedName>
</protein>
<keyword evidence="1" id="KW-0238">DNA-binding</keyword>
<comment type="caution">
    <text evidence="4">The sequence shown here is derived from an EMBL/GenBank/DDBJ whole genome shotgun (WGS) entry which is preliminary data.</text>
</comment>
<sequence length="409" mass="45856">MEKIKATGLKWMKRVSGRVPVWVADEADVRAGYQPKTVNLAYLGGDPDLIIAKCNALQADMLLFRAGHRTRKMEFDGTIRSLLYLYQNHEESPYHSLKPGSLRPYNHYLGRLEHHIGVRRVDSIDGIDIRRWHKDWSSDGKHLAAAAMVRAVLEAAVSFGVMMRLKGCPDLLETIQAARRKLPSPRPRTAVAVADQVKAAREAAHQNGRPSSALTYALTFETTLRLWDVIGQWWPMDMGGISDVLDPARSLKWFGLRWEDIDEDMVLRYRPSKTETGSGAEIIYSLKMAPMVLDELAHWPVEKRVGPVIVSEETGLPYRASIFNQRWSVDRKTAKLPAKLWARDLRASGITEAREGDASTDDAAKVAGHNSKATTAKVYDRAVMHAADRFAQARLRHREQSGNGSGNGR</sequence>
<dbReference type="Gene3D" id="1.10.150.130">
    <property type="match status" value="1"/>
</dbReference>
<proteinExistence type="predicted"/>
<keyword evidence="5" id="KW-1185">Reference proteome</keyword>
<dbReference type="SUPFAM" id="SSF56349">
    <property type="entry name" value="DNA breaking-rejoining enzymes"/>
    <property type="match status" value="2"/>
</dbReference>
<dbReference type="InterPro" id="IPR010998">
    <property type="entry name" value="Integrase_recombinase_N"/>
</dbReference>
<dbReference type="InterPro" id="IPR013762">
    <property type="entry name" value="Integrase-like_cat_sf"/>
</dbReference>
<dbReference type="RefSeq" id="WP_354151687.1">
    <property type="nucleotide sequence ID" value="NZ_JBEPMN010000007.1"/>
</dbReference>
<gene>
    <name evidence="4" type="ORF">ABID44_002142</name>
</gene>